<evidence type="ECO:0000313" key="3">
    <source>
        <dbReference type="Proteomes" id="UP001165080"/>
    </source>
</evidence>
<dbReference type="InterPro" id="IPR032675">
    <property type="entry name" value="LRR_dom_sf"/>
</dbReference>
<evidence type="ECO:0000256" key="1">
    <source>
        <dbReference type="ARBA" id="ARBA00004430"/>
    </source>
</evidence>
<keyword evidence="3" id="KW-1185">Reference proteome</keyword>
<dbReference type="Gene3D" id="3.80.10.10">
    <property type="entry name" value="Ribonuclease Inhibitor"/>
    <property type="match status" value="1"/>
</dbReference>
<organism evidence="2 3">
    <name type="scientific">Pleodorina starrii</name>
    <dbReference type="NCBI Taxonomy" id="330485"/>
    <lineage>
        <taxon>Eukaryota</taxon>
        <taxon>Viridiplantae</taxon>
        <taxon>Chlorophyta</taxon>
        <taxon>core chlorophytes</taxon>
        <taxon>Chlorophyceae</taxon>
        <taxon>CS clade</taxon>
        <taxon>Chlamydomonadales</taxon>
        <taxon>Volvocaceae</taxon>
        <taxon>Pleodorina</taxon>
    </lineage>
</organism>
<accession>A0A9W6BAB9</accession>
<reference evidence="2 3" key="1">
    <citation type="journal article" date="2023" name="Commun. Biol.">
        <title>Reorganization of the ancestral sex-determining regions during the evolution of trioecy in Pleodorina starrii.</title>
        <authorList>
            <person name="Takahashi K."/>
            <person name="Suzuki S."/>
            <person name="Kawai-Toyooka H."/>
            <person name="Yamamoto K."/>
            <person name="Hamaji T."/>
            <person name="Ootsuki R."/>
            <person name="Yamaguchi H."/>
            <person name="Kawachi M."/>
            <person name="Higashiyama T."/>
            <person name="Nozaki H."/>
        </authorList>
    </citation>
    <scope>NUCLEOTIDE SEQUENCE [LARGE SCALE GENOMIC DNA]</scope>
    <source>
        <strain evidence="2 3">NIES-4479</strain>
    </source>
</reference>
<dbReference type="AlphaFoldDB" id="A0A9W6BAB9"/>
<comment type="subcellular location">
    <subcellularLocation>
        <location evidence="1">Cytoplasm</location>
        <location evidence="1">Cytoskeleton</location>
        <location evidence="1">Cilium axoneme</location>
    </subcellularLocation>
</comment>
<proteinExistence type="predicted"/>
<name>A0A9W6BAB9_9CHLO</name>
<dbReference type="GO" id="GO:0005930">
    <property type="term" value="C:axoneme"/>
    <property type="evidence" value="ECO:0007669"/>
    <property type="project" value="UniProtKB-SubCell"/>
</dbReference>
<sequence length="91" mass="10398">MRGLPATPPDPVAVREFLPDTLKRITIKRTLDGRHPSQEWRSKPVVQGFLPSEWALLRNLEYLDLSDETGQGLIEGPIPSTWLMMTKLRTM</sequence>
<gene>
    <name evidence="2" type="primary">PLESTB000172</name>
    <name evidence="2" type="ORF">PLESTB_000106900</name>
</gene>
<dbReference type="EMBL" id="BRXU01000001">
    <property type="protein sequence ID" value="GLC48519.1"/>
    <property type="molecule type" value="Genomic_DNA"/>
</dbReference>
<evidence type="ECO:0000313" key="2">
    <source>
        <dbReference type="EMBL" id="GLC48519.1"/>
    </source>
</evidence>
<protein>
    <submittedName>
        <fullName evidence="2">Uncharacterized protein</fullName>
    </submittedName>
</protein>
<comment type="caution">
    <text evidence="2">The sequence shown here is derived from an EMBL/GenBank/DDBJ whole genome shotgun (WGS) entry which is preliminary data.</text>
</comment>
<dbReference type="Proteomes" id="UP001165080">
    <property type="component" value="Unassembled WGS sequence"/>
</dbReference>